<dbReference type="Proteomes" id="UP000741863">
    <property type="component" value="Unassembled WGS sequence"/>
</dbReference>
<dbReference type="PIRSF" id="PIRSF038800">
    <property type="entry name" value="KYNU"/>
    <property type="match status" value="1"/>
</dbReference>
<comment type="caution">
    <text evidence="7">The sequence shown here is derived from an EMBL/GenBank/DDBJ whole genome shotgun (WGS) entry which is preliminary data.</text>
</comment>
<dbReference type="EC" id="3.7.1.3" evidence="4 5"/>
<feature type="binding site" evidence="4">
    <location>
        <position position="263"/>
    </location>
    <ligand>
        <name>pyridoxal 5'-phosphate</name>
        <dbReference type="ChEBI" id="CHEBI:597326"/>
    </ligand>
</feature>
<keyword evidence="8" id="KW-1185">Reference proteome</keyword>
<feature type="binding site" evidence="4">
    <location>
        <position position="234"/>
    </location>
    <ligand>
        <name>pyridoxal 5'-phosphate</name>
        <dbReference type="ChEBI" id="CHEBI:597326"/>
    </ligand>
</feature>
<comment type="cofactor">
    <cofactor evidence="4 6">
        <name>pyridoxal 5'-phosphate</name>
        <dbReference type="ChEBI" id="CHEBI:597326"/>
    </cofactor>
</comment>
<feature type="binding site" evidence="4">
    <location>
        <position position="291"/>
    </location>
    <ligand>
        <name>pyridoxal 5'-phosphate</name>
        <dbReference type="ChEBI" id="CHEBI:597326"/>
    </ligand>
</feature>
<evidence type="ECO:0000256" key="5">
    <source>
        <dbReference type="NCBIfam" id="TIGR01814"/>
    </source>
</evidence>
<dbReference type="SUPFAM" id="SSF53383">
    <property type="entry name" value="PLP-dependent transferases"/>
    <property type="match status" value="1"/>
</dbReference>
<feature type="binding site" evidence="4">
    <location>
        <begin position="128"/>
        <end position="131"/>
    </location>
    <ligand>
        <name>pyridoxal 5'-phosphate</name>
        <dbReference type="ChEBI" id="CHEBI:597326"/>
    </ligand>
</feature>
<dbReference type="HAMAP" id="MF_01970">
    <property type="entry name" value="Kynureninase"/>
    <property type="match status" value="1"/>
</dbReference>
<proteinExistence type="inferred from homology"/>
<organism evidence="7 8">
    <name type="scientific">Geomicrobium sediminis</name>
    <dbReference type="NCBI Taxonomy" id="1347788"/>
    <lineage>
        <taxon>Bacteria</taxon>
        <taxon>Bacillati</taxon>
        <taxon>Bacillota</taxon>
        <taxon>Bacilli</taxon>
        <taxon>Bacillales</taxon>
        <taxon>Geomicrobium</taxon>
    </lineage>
</organism>
<evidence type="ECO:0000256" key="6">
    <source>
        <dbReference type="PIRNR" id="PIRNR038800"/>
    </source>
</evidence>
<comment type="catalytic activity">
    <reaction evidence="4 6">
        <text>L-kynurenine + H2O = anthranilate + L-alanine + H(+)</text>
        <dbReference type="Rhea" id="RHEA:16813"/>
        <dbReference type="ChEBI" id="CHEBI:15377"/>
        <dbReference type="ChEBI" id="CHEBI:15378"/>
        <dbReference type="ChEBI" id="CHEBI:16567"/>
        <dbReference type="ChEBI" id="CHEBI:57959"/>
        <dbReference type="ChEBI" id="CHEBI:57972"/>
        <dbReference type="EC" id="3.7.1.3"/>
    </reaction>
</comment>
<gene>
    <name evidence="4" type="primary">kynU</name>
    <name evidence="7" type="ORF">JOD17_002476</name>
</gene>
<comment type="catalytic activity">
    <reaction evidence="6">
        <text>3-hydroxy-L-kynurenine + H2O = 3-hydroxyanthranilate + L-alanine + H(+)</text>
        <dbReference type="Rhea" id="RHEA:25143"/>
        <dbReference type="ChEBI" id="CHEBI:15377"/>
        <dbReference type="ChEBI" id="CHEBI:15378"/>
        <dbReference type="ChEBI" id="CHEBI:36559"/>
        <dbReference type="ChEBI" id="CHEBI:57972"/>
        <dbReference type="ChEBI" id="CHEBI:58125"/>
        <dbReference type="EC" id="3.7.1.3"/>
    </reaction>
</comment>
<dbReference type="PANTHER" id="PTHR14084:SF0">
    <property type="entry name" value="KYNURENINASE"/>
    <property type="match status" value="1"/>
</dbReference>
<comment type="similarity">
    <text evidence="4 6">Belongs to the kynureninase family.</text>
</comment>
<dbReference type="InterPro" id="IPR010111">
    <property type="entry name" value="Kynureninase"/>
</dbReference>
<feature type="binding site" evidence="4">
    <location>
        <position position="101"/>
    </location>
    <ligand>
        <name>pyridoxal 5'-phosphate</name>
        <dbReference type="ChEBI" id="CHEBI:597326"/>
    </ligand>
</feature>
<dbReference type="Gene3D" id="3.40.640.10">
    <property type="entry name" value="Type I PLP-dependent aspartate aminotransferase-like (Major domain)"/>
    <property type="match status" value="1"/>
</dbReference>
<dbReference type="NCBIfam" id="TIGR01814">
    <property type="entry name" value="kynureninase"/>
    <property type="match status" value="1"/>
</dbReference>
<reference evidence="7 8" key="1">
    <citation type="submission" date="2021-01" db="EMBL/GenBank/DDBJ databases">
        <title>Genomic Encyclopedia of Type Strains, Phase IV (KMG-IV): sequencing the most valuable type-strain genomes for metagenomic binning, comparative biology and taxonomic classification.</title>
        <authorList>
            <person name="Goeker M."/>
        </authorList>
    </citation>
    <scope>NUCLEOTIDE SEQUENCE [LARGE SCALE GENOMIC DNA]</scope>
    <source>
        <strain evidence="7 8">DSM 25540</strain>
    </source>
</reference>
<dbReference type="Pfam" id="PF22580">
    <property type="entry name" value="KYNU_C"/>
    <property type="match status" value="1"/>
</dbReference>
<dbReference type="InterPro" id="IPR015421">
    <property type="entry name" value="PyrdxlP-dep_Trfase_major"/>
</dbReference>
<name>A0ABS2PD64_9BACL</name>
<feature type="binding site" evidence="4">
    <location>
        <position position="209"/>
    </location>
    <ligand>
        <name>pyridoxal 5'-phosphate</name>
        <dbReference type="ChEBI" id="CHEBI:597326"/>
    </ligand>
</feature>
<evidence type="ECO:0000256" key="3">
    <source>
        <dbReference type="ARBA" id="ARBA00022898"/>
    </source>
</evidence>
<evidence type="ECO:0000256" key="2">
    <source>
        <dbReference type="ARBA" id="ARBA00022801"/>
    </source>
</evidence>
<evidence type="ECO:0000256" key="4">
    <source>
        <dbReference type="HAMAP-Rule" id="MF_01970"/>
    </source>
</evidence>
<dbReference type="RefSeq" id="WP_204698011.1">
    <property type="nucleotide sequence ID" value="NZ_JAFBEC010000007.1"/>
</dbReference>
<feature type="binding site" evidence="4">
    <location>
        <position position="100"/>
    </location>
    <ligand>
        <name>pyridoxal 5'-phosphate</name>
        <dbReference type="ChEBI" id="CHEBI:597326"/>
    </ligand>
</feature>
<comment type="pathway">
    <text evidence="4 6">Amino-acid degradation; L-kynurenine degradation; L-alanine and anthranilate from L-kynurenine: step 1/1.</text>
</comment>
<evidence type="ECO:0000256" key="1">
    <source>
        <dbReference type="ARBA" id="ARBA00022642"/>
    </source>
</evidence>
<accession>A0ABS2PD64</accession>
<sequence>MTAFTLQDAKNRDRQDSVGSKRDLFYIDDSKVYMDGNSLGLLSRPAEQKVLELLESWKTYAIDGWTSGDHPWFYLSEKLGRDTAPLVGAKPEEVIVTGSTTVNLHQLVASFFQPKNNRTKILADQLNFPSDIYALQSQLKIKGLDPSGHLVQVNSKDGLTLATEDLIQAMTDEIALIVLPSVLYRSGQVLDMEALTKAAHARGIFIGFDLCHSIGATVHQLHDWGVDFAFWCNYKYVNAGPGSTGGLFVHEKHFGTKPGLAGWFASDKSKQFDMNHEPVFSEYAGAFQIGTPHILSTAPLIASLEMFNEVGIASLRERSLRMTDYFMDLIDHELANDHFSISNPRDAKSRGGHLYLEHEEAVRIAKALKAEGIIPDLRPPNGIRLAPVPLYNTYEDIFITVQRLKEIMSECKYERFSSTREVVS</sequence>
<keyword evidence="1 4" id="KW-0662">Pyridine nucleotide biosynthesis</keyword>
<comment type="subunit">
    <text evidence="4 6">Homodimer.</text>
</comment>
<dbReference type="InterPro" id="IPR015424">
    <property type="entry name" value="PyrdxlP-dep_Trfase"/>
</dbReference>
<protein>
    <recommendedName>
        <fullName evidence="4 5">Kynureninase</fullName>
        <ecNumber evidence="4 5">3.7.1.3</ecNumber>
    </recommendedName>
    <alternativeName>
        <fullName evidence="4">L-kynurenine hydrolase</fullName>
    </alternativeName>
</protein>
<comment type="pathway">
    <text evidence="4 6">Cofactor biosynthesis; NAD(+) biosynthesis; quinolinate from L-kynurenine: step 2/3.</text>
</comment>
<dbReference type="EMBL" id="JAFBEC010000007">
    <property type="protein sequence ID" value="MBM7633382.1"/>
    <property type="molecule type" value="Genomic_DNA"/>
</dbReference>
<dbReference type="InterPro" id="IPR015422">
    <property type="entry name" value="PyrdxlP-dep_Trfase_small"/>
</dbReference>
<dbReference type="Gene3D" id="3.90.1150.10">
    <property type="entry name" value="Aspartate Aminotransferase, domain 1"/>
    <property type="match status" value="1"/>
</dbReference>
<keyword evidence="3 4" id="KW-0663">Pyridoxal phosphate</keyword>
<comment type="function">
    <text evidence="4 6">Catalyzes the cleavage of L-kynurenine (L-Kyn) and L-3-hydroxykynurenine (L-3OHKyn) into anthranilic acid (AA) and 3-hydroxyanthranilic acid (3-OHAA), respectively.</text>
</comment>
<comment type="caution">
    <text evidence="4">Lacks conserved residue(s) required for the propagation of feature annotation.</text>
</comment>
<dbReference type="PANTHER" id="PTHR14084">
    <property type="entry name" value="KYNURENINASE"/>
    <property type="match status" value="1"/>
</dbReference>
<feature type="modified residue" description="N6-(pyridoxal phosphate)lysine" evidence="4">
    <location>
        <position position="235"/>
    </location>
</feature>
<evidence type="ECO:0000313" key="7">
    <source>
        <dbReference type="EMBL" id="MBM7633382.1"/>
    </source>
</evidence>
<keyword evidence="2 4" id="KW-0378">Hydrolase</keyword>
<feature type="binding site" evidence="4">
    <location>
        <position position="212"/>
    </location>
    <ligand>
        <name>pyridoxal 5'-phosphate</name>
        <dbReference type="ChEBI" id="CHEBI:597326"/>
    </ligand>
</feature>
<dbReference type="GO" id="GO:0030429">
    <property type="term" value="F:kynureninase activity"/>
    <property type="evidence" value="ECO:0007669"/>
    <property type="project" value="UniProtKB-EC"/>
</dbReference>
<evidence type="ECO:0000313" key="8">
    <source>
        <dbReference type="Proteomes" id="UP000741863"/>
    </source>
</evidence>